<dbReference type="GO" id="GO:0036228">
    <property type="term" value="P:protein localization to nuclear inner membrane"/>
    <property type="evidence" value="ECO:0007669"/>
    <property type="project" value="TreeGrafter"/>
</dbReference>
<dbReference type="PANTHER" id="PTHR10350">
    <property type="entry name" value="NUCLEAR PORE COMPLEX PROTEIN NUP155"/>
    <property type="match status" value="1"/>
</dbReference>
<dbReference type="Gene3D" id="1.20.120.1880">
    <property type="entry name" value="Nucleoporin, helical C-terminal domain"/>
    <property type="match status" value="1"/>
</dbReference>
<dbReference type="Pfam" id="PF08801">
    <property type="entry name" value="Nucleoporin_N"/>
    <property type="match status" value="2"/>
</dbReference>
<evidence type="ECO:0000256" key="2">
    <source>
        <dbReference type="ARBA" id="ARBA00007373"/>
    </source>
</evidence>
<gene>
    <name evidence="7" type="ORF">COCNU_08G002170</name>
</gene>
<dbReference type="InterPro" id="IPR042538">
    <property type="entry name" value="Nucleoporin_Nup155_C_3"/>
</dbReference>
<keyword evidence="8" id="KW-1185">Reference proteome</keyword>
<dbReference type="FunFam" id="1.20.120.1880:FF:000002">
    <property type="entry name" value="Nuclear pore complex protein NUP155"/>
    <property type="match status" value="1"/>
</dbReference>
<dbReference type="GO" id="GO:0000972">
    <property type="term" value="P:transcription-dependent tethering of RNA polymerase II gene DNA at nuclear periphery"/>
    <property type="evidence" value="ECO:0007669"/>
    <property type="project" value="TreeGrafter"/>
</dbReference>
<evidence type="ECO:0000256" key="3">
    <source>
        <dbReference type="ARBA" id="ARBA00022448"/>
    </source>
</evidence>
<proteinExistence type="inferred from homology"/>
<keyword evidence="3" id="KW-0813">Transport</keyword>
<dbReference type="GO" id="GO:0006405">
    <property type="term" value="P:RNA export from nucleus"/>
    <property type="evidence" value="ECO:0007669"/>
    <property type="project" value="TreeGrafter"/>
</dbReference>
<dbReference type="FunFam" id="1.25.40.440:FF:000002">
    <property type="entry name" value="Nuclear pore complex protein NUP155"/>
    <property type="match status" value="1"/>
</dbReference>
<dbReference type="InterPro" id="IPR004870">
    <property type="entry name" value="Nucleoporin_Nup155"/>
</dbReference>
<comment type="subcellular location">
    <subcellularLocation>
        <location evidence="1">Nucleus</location>
    </subcellularLocation>
</comment>
<dbReference type="GO" id="GO:0044611">
    <property type="term" value="C:nuclear pore inner ring"/>
    <property type="evidence" value="ECO:0007669"/>
    <property type="project" value="TreeGrafter"/>
</dbReference>
<comment type="caution">
    <text evidence="7">The sequence shown here is derived from an EMBL/GenBank/DDBJ whole genome shotgun (WGS) entry which is preliminary data.</text>
</comment>
<dbReference type="Proteomes" id="UP000797356">
    <property type="component" value="Chromosome 8"/>
</dbReference>
<feature type="domain" description="Nucleoporin Nup133/Nup155-like C-terminal" evidence="5">
    <location>
        <begin position="792"/>
        <end position="1332"/>
    </location>
</feature>
<evidence type="ECO:0000256" key="1">
    <source>
        <dbReference type="ARBA" id="ARBA00004123"/>
    </source>
</evidence>
<evidence type="ECO:0000259" key="6">
    <source>
        <dbReference type="Pfam" id="PF08801"/>
    </source>
</evidence>
<dbReference type="Gene3D" id="1.25.40.450">
    <property type="entry name" value="Nucleoporin, helical domain, N-terminal subdomain"/>
    <property type="match status" value="1"/>
</dbReference>
<dbReference type="GO" id="GO:0017056">
    <property type="term" value="F:structural constituent of nuclear pore"/>
    <property type="evidence" value="ECO:0007669"/>
    <property type="project" value="InterPro"/>
</dbReference>
<name>A0A8K0IH57_COCNU</name>
<dbReference type="Pfam" id="PF03177">
    <property type="entry name" value="Nucleoporin_C"/>
    <property type="match status" value="1"/>
</dbReference>
<dbReference type="InterPro" id="IPR042537">
    <property type="entry name" value="Nucleoporin_Nup155_C_2"/>
</dbReference>
<sequence length="1382" mass="152181">MAWEDEIVGLDVASAGVLVSERIEKEAAGQVDLRDALEASKLASHPYSSHPKEWPPQLEVVETRELPPVLIERYNAAGGEGTALCGIFPEIYRAWASVDNSLFLWRFDSWNFMPKALCHQNLSYLKCLIHVRDGQFCEYSGEDHAICAVGLVRPKPGIFLEAIQYLLVLATPVEPLPEYTIASDGVIMTCITCTDRGRIFLAGRDGHVYEMQYSTGSGWHKCCRKVCLTAGLGSLVSRWVLPNALKFGSVDPVVAMVVDNERHILYAQTEDMRLQVFDLGGNGDGPVKRIAEEKNLIDPQETQYGGRRSAGSRANTRAAKPSIVCVAPLSIMESKWLHTVAVLSDGKRLYLTTTGGNGCLTGQSSAHQRPCCLKVLASRPSPPLGVGGGLTYGTSATSRTQADDLALKVETAFYSAGTLILSNLSTSALSSLLIANRDSSMQSLVSGSFGMTATSSYALREIVSSLPLEGRMLFAADVFPMPDTAVAVQSLYSDTEGLSFTGSRESCEKALRKLWARGDLSIQHILPQRRIVVFSTMGMMEVVFNRPVDILRRLLESNSPRPQIEEFFKRFGAREAASMCLMIAAKLVDIEENLRSNTVAEKAAEVFEDPRLTRMPQLDGSTALLNTRTSVEGFSMGQVVQESEPVFSGAHEGLCLCSSRLLFPIWELPFMIVCREVGSDAHFNEGVIVCRLSVEAMQVLESKIRSLEQFMRSRRNQRRGLYGYVAGLGDITSSIVYSESGANSQSTSRDLLIPHSQNAEPGDAMAPNKKQRLPYSSAELAAMEYYIGPDSQSTVDEISMKLQEGCPSYYNESDYKYFLAVDYLERAAATTNSEERENLARDAFGLLSKIPRYVDLNTVCKRFEDLRFYEALVRLPLQKAQALDPKGDAFNDKIDPGNRDYALAQREQCYNIIINALGSLAQKGTQTEFSASVRFSGMRSVLDQASRDKYIHQIIQLSVQWPDTAFHEYLYQTLIVLGLENELLEYGGADLVLFLQNAGRKPTEEIQAVTAITRMASAMRDLEGPIPSSHTKYLDLLAKYYVLKRQHILSAHILYRLAERQCSDAGEAPTLEQRHQYLSNAVLQAKSAINNDSLVSSTRKTIDDGLLDMLEAKLTVLQFQMKIKEELKATASRFEDLPSTSGSPPSDPLHASLMVDCNIATSAKDKAKELTLELKSITQLYNEYAVPFKLWEICLEMLNFANYSGDADSKIVREIWARLLDQALSRGGVAEACSVLKRVGSNLYPGGGACLPLETLCLHLEKAALERLESGVELVGDEDIARALLAACKGAQEPVLSIYDQLLSNRAVLPSPALRLRLLRSVLGILHEWATSALAYRMGTTTASTSIKFGGTSALEQTTVINQGIRDKIATAANRSISSFSL</sequence>
<feature type="domain" description="Nucleoporin Nup133/Nup155-like N-terminal" evidence="6">
    <location>
        <begin position="178"/>
        <end position="496"/>
    </location>
</feature>
<dbReference type="InterPro" id="IPR007187">
    <property type="entry name" value="Nucleoporin_Nup133/Nup155_C"/>
</dbReference>
<evidence type="ECO:0000259" key="5">
    <source>
        <dbReference type="Pfam" id="PF03177"/>
    </source>
</evidence>
<dbReference type="Gene3D" id="1.25.40.440">
    <property type="entry name" value="Nucleoporin, helical domain, central subdomain"/>
    <property type="match status" value="1"/>
</dbReference>
<protein>
    <submittedName>
        <fullName evidence="7">Nuclear pore complex protein NUP155</fullName>
    </submittedName>
</protein>
<dbReference type="OrthoDB" id="338970at2759"/>
<feature type="domain" description="Nucleoporin Nup133/Nup155-like N-terminal" evidence="6">
    <location>
        <begin position="54"/>
        <end position="174"/>
    </location>
</feature>
<evidence type="ECO:0000313" key="7">
    <source>
        <dbReference type="EMBL" id="KAG1358771.1"/>
    </source>
</evidence>
<dbReference type="EMBL" id="CM017879">
    <property type="protein sequence ID" value="KAG1358771.1"/>
    <property type="molecule type" value="Genomic_DNA"/>
</dbReference>
<dbReference type="SUPFAM" id="SSF50978">
    <property type="entry name" value="WD40 repeat-like"/>
    <property type="match status" value="1"/>
</dbReference>
<dbReference type="InterPro" id="IPR036322">
    <property type="entry name" value="WD40_repeat_dom_sf"/>
</dbReference>
<evidence type="ECO:0000256" key="4">
    <source>
        <dbReference type="ARBA" id="ARBA00023242"/>
    </source>
</evidence>
<organism evidence="7 8">
    <name type="scientific">Cocos nucifera</name>
    <name type="common">Coconut palm</name>
    <dbReference type="NCBI Taxonomy" id="13894"/>
    <lineage>
        <taxon>Eukaryota</taxon>
        <taxon>Viridiplantae</taxon>
        <taxon>Streptophyta</taxon>
        <taxon>Embryophyta</taxon>
        <taxon>Tracheophyta</taxon>
        <taxon>Spermatophyta</taxon>
        <taxon>Magnoliopsida</taxon>
        <taxon>Liliopsida</taxon>
        <taxon>Arecaceae</taxon>
        <taxon>Arecoideae</taxon>
        <taxon>Cocoseae</taxon>
        <taxon>Attaleinae</taxon>
        <taxon>Cocos</taxon>
    </lineage>
</organism>
<dbReference type="InterPro" id="IPR014908">
    <property type="entry name" value="Nucleoporin_Nup133/Nup155_N"/>
</dbReference>
<dbReference type="InterPro" id="IPR042533">
    <property type="entry name" value="Nucleoporin_Nup155_C_1"/>
</dbReference>
<dbReference type="Gene3D" id="1.20.58.1780">
    <property type="match status" value="1"/>
</dbReference>
<reference evidence="7" key="1">
    <citation type="journal article" date="2017" name="Gigascience">
        <title>The genome draft of coconut (Cocos nucifera).</title>
        <authorList>
            <person name="Xiao Y."/>
            <person name="Xu P."/>
            <person name="Fan H."/>
            <person name="Baudouin L."/>
            <person name="Xia W."/>
            <person name="Bocs S."/>
            <person name="Xu J."/>
            <person name="Li Q."/>
            <person name="Guo A."/>
            <person name="Zhou L."/>
            <person name="Li J."/>
            <person name="Wu Y."/>
            <person name="Ma Z."/>
            <person name="Armero A."/>
            <person name="Issali A.E."/>
            <person name="Liu N."/>
            <person name="Peng M."/>
            <person name="Yang Y."/>
        </authorList>
    </citation>
    <scope>NUCLEOTIDE SEQUENCE</scope>
    <source>
        <tissue evidence="7">Spear leaf of Hainan Tall coconut</tissue>
    </source>
</reference>
<evidence type="ECO:0000313" key="8">
    <source>
        <dbReference type="Proteomes" id="UP000797356"/>
    </source>
</evidence>
<dbReference type="GO" id="GO:0006606">
    <property type="term" value="P:protein import into nucleus"/>
    <property type="evidence" value="ECO:0007669"/>
    <property type="project" value="TreeGrafter"/>
</dbReference>
<dbReference type="FunFam" id="1.25.40.450:FF:000003">
    <property type="entry name" value="Nuclear pore complex protein NUP155"/>
    <property type="match status" value="1"/>
</dbReference>
<keyword evidence="4" id="KW-0539">Nucleus</keyword>
<reference evidence="7" key="2">
    <citation type="submission" date="2019-07" db="EMBL/GenBank/DDBJ databases">
        <authorList>
            <person name="Yang Y."/>
            <person name="Bocs S."/>
            <person name="Baudouin L."/>
        </authorList>
    </citation>
    <scope>NUCLEOTIDE SEQUENCE</scope>
    <source>
        <tissue evidence="7">Spear leaf of Hainan Tall coconut</tissue>
    </source>
</reference>
<comment type="similarity">
    <text evidence="2">Belongs to the non-repetitive/WGA-negative nucleoporin family.</text>
</comment>
<dbReference type="PANTHER" id="PTHR10350:SF6">
    <property type="entry name" value="NUCLEAR PORE COMPLEX PROTEIN NUP155"/>
    <property type="match status" value="1"/>
</dbReference>
<accession>A0A8K0IH57</accession>